<dbReference type="InterPro" id="IPR016186">
    <property type="entry name" value="C-type_lectin-like/link_sf"/>
</dbReference>
<evidence type="ECO:0000313" key="5">
    <source>
        <dbReference type="Proteomes" id="UP001166052"/>
    </source>
</evidence>
<feature type="chain" id="PRO_5047486787" evidence="2">
    <location>
        <begin position="23"/>
        <end position="373"/>
    </location>
</feature>
<dbReference type="PROSITE" id="PS50041">
    <property type="entry name" value="C_TYPE_LECTIN_2"/>
    <property type="match status" value="3"/>
</dbReference>
<evidence type="ECO:0000259" key="3">
    <source>
        <dbReference type="PROSITE" id="PS50041"/>
    </source>
</evidence>
<feature type="domain" description="C-type lectin" evidence="3">
    <location>
        <begin position="24"/>
        <end position="126"/>
    </location>
</feature>
<keyword evidence="1" id="KW-1015">Disulfide bond</keyword>
<feature type="non-terminal residue" evidence="4">
    <location>
        <position position="373"/>
    </location>
</feature>
<dbReference type="PANTHER" id="PTHR45784">
    <property type="entry name" value="C-TYPE LECTIN DOMAIN FAMILY 20 MEMBER A-RELATED"/>
    <property type="match status" value="1"/>
</dbReference>
<name>A0ABS2YSR0_POLSE</name>
<dbReference type="EMBL" id="JAAWVN010004850">
    <property type="protein sequence ID" value="MBN3289779.1"/>
    <property type="molecule type" value="Genomic_DNA"/>
</dbReference>
<feature type="signal peptide" evidence="2">
    <location>
        <begin position="1"/>
        <end position="22"/>
    </location>
</feature>
<dbReference type="Gene3D" id="3.10.100.10">
    <property type="entry name" value="Mannose-Binding Protein A, subunit A"/>
    <property type="match status" value="3"/>
</dbReference>
<dbReference type="PANTHER" id="PTHR45784:SF5">
    <property type="entry name" value="C-TYPE LECTIN DOMAIN FAMILY 20 MEMBER A-RELATED"/>
    <property type="match status" value="1"/>
</dbReference>
<evidence type="ECO:0000313" key="4">
    <source>
        <dbReference type="EMBL" id="MBN3289779.1"/>
    </source>
</evidence>
<evidence type="ECO:0000256" key="2">
    <source>
        <dbReference type="SAM" id="SignalP"/>
    </source>
</evidence>
<proteinExistence type="predicted"/>
<feature type="domain" description="C-type lectin" evidence="3">
    <location>
        <begin position="131"/>
        <end position="236"/>
    </location>
</feature>
<dbReference type="InterPro" id="IPR018378">
    <property type="entry name" value="C-type_lectin_CS"/>
</dbReference>
<dbReference type="Pfam" id="PF00059">
    <property type="entry name" value="Lectin_C"/>
    <property type="match status" value="3"/>
</dbReference>
<dbReference type="SMART" id="SM00034">
    <property type="entry name" value="CLECT"/>
    <property type="match status" value="3"/>
</dbReference>
<sequence length="373" mass="44048">LFVNCLTFCIPDFILLITCSEADFYFVSTPMSWNAAQTFCRSNNSDLVTVTNQEMNQQLSNISKNYPHNYYDFWIGLYHDIDFWQWSNGEIPNYYNWKRNFFCVYAQMDGSWMDSTCDVLMPFMCYKDTNNMNRSYFWINEMKTWSSAQDYCRLNYKDLVSIRNESENQKIMKTAQGGNFWIGLFNNQWKWSDGGNSTFQNWDQNFQVQDHSEQCGLITPNGKWSTFHCGALWPYVFCSNKSCGPLSCNTTYLFISNRMSWYDAQRYCRSHYTDLVTIENQTVNDQLLQIPGQTDGWIGLQHRNDTWQWSNGDQLTYSYWNPRLYCAQVQPDGSWADSICAYQIPFMCYKGKHILYNVEVFGLENQDTHQKVG</sequence>
<keyword evidence="2" id="KW-0732">Signal</keyword>
<gene>
    <name evidence="4" type="primary">Pla2r1_1</name>
    <name evidence="4" type="ORF">GTO92_0018200</name>
</gene>
<reference evidence="4" key="1">
    <citation type="journal article" date="2021" name="Cell">
        <title>Tracing the genetic footprints of vertebrate landing in non-teleost ray-finned fishes.</title>
        <authorList>
            <person name="Bi X."/>
            <person name="Wang K."/>
            <person name="Yang L."/>
            <person name="Pan H."/>
            <person name="Jiang H."/>
            <person name="Wei Q."/>
            <person name="Fang M."/>
            <person name="Yu H."/>
            <person name="Zhu C."/>
            <person name="Cai Y."/>
            <person name="He Y."/>
            <person name="Gan X."/>
            <person name="Zeng H."/>
            <person name="Yu D."/>
            <person name="Zhu Y."/>
            <person name="Jiang H."/>
            <person name="Qiu Q."/>
            <person name="Yang H."/>
            <person name="Zhang Y.E."/>
            <person name="Wang W."/>
            <person name="Zhu M."/>
            <person name="He S."/>
            <person name="Zhang G."/>
        </authorList>
    </citation>
    <scope>NUCLEOTIDE SEQUENCE</scope>
    <source>
        <strain evidence="4">Bchr_001</strain>
    </source>
</reference>
<comment type="caution">
    <text evidence="4">The sequence shown here is derived from an EMBL/GenBank/DDBJ whole genome shotgun (WGS) entry which is preliminary data.</text>
</comment>
<organism evidence="4 5">
    <name type="scientific">Polypterus senegalus</name>
    <name type="common">Senegal bichir</name>
    <dbReference type="NCBI Taxonomy" id="55291"/>
    <lineage>
        <taxon>Eukaryota</taxon>
        <taxon>Metazoa</taxon>
        <taxon>Chordata</taxon>
        <taxon>Craniata</taxon>
        <taxon>Vertebrata</taxon>
        <taxon>Euteleostomi</taxon>
        <taxon>Actinopterygii</taxon>
        <taxon>Polypteriformes</taxon>
        <taxon>Polypteridae</taxon>
        <taxon>Polypterus</taxon>
    </lineage>
</organism>
<feature type="domain" description="C-type lectin" evidence="3">
    <location>
        <begin position="252"/>
        <end position="349"/>
    </location>
</feature>
<feature type="non-terminal residue" evidence="4">
    <location>
        <position position="1"/>
    </location>
</feature>
<dbReference type="Proteomes" id="UP001166052">
    <property type="component" value="Unassembled WGS sequence"/>
</dbReference>
<dbReference type="InterPro" id="IPR016187">
    <property type="entry name" value="CTDL_fold"/>
</dbReference>
<dbReference type="SUPFAM" id="SSF56436">
    <property type="entry name" value="C-type lectin-like"/>
    <property type="match status" value="3"/>
</dbReference>
<protein>
    <submittedName>
        <fullName evidence="4">PLA2R phospholipase</fullName>
    </submittedName>
</protein>
<dbReference type="PROSITE" id="PS00615">
    <property type="entry name" value="C_TYPE_LECTIN_1"/>
    <property type="match status" value="1"/>
</dbReference>
<accession>A0ABS2YSR0</accession>
<evidence type="ECO:0000256" key="1">
    <source>
        <dbReference type="ARBA" id="ARBA00023157"/>
    </source>
</evidence>
<dbReference type="InterPro" id="IPR001304">
    <property type="entry name" value="C-type_lectin-like"/>
</dbReference>
<keyword evidence="5" id="KW-1185">Reference proteome</keyword>